<dbReference type="EMBL" id="CP091511">
    <property type="protein sequence ID" value="UOO89617.1"/>
    <property type="molecule type" value="Genomic_DNA"/>
</dbReference>
<dbReference type="RefSeq" id="WP_058305509.1">
    <property type="nucleotide sequence ID" value="NZ_CABKVG010000007.1"/>
</dbReference>
<gene>
    <name evidence="1" type="ORF">LVJ82_01125</name>
</gene>
<protein>
    <submittedName>
        <fullName evidence="1">Uncharacterized protein</fullName>
    </submittedName>
</protein>
<sequence length="67" mass="7082">MSKVTIVIEDGDAGVMIGVVGDKEFTMGVTKDNTLAENLAVVATKSMEANAEIWGCTLRGSSNVLRH</sequence>
<reference evidence="1 2" key="1">
    <citation type="journal article" date="2022" name="Res Sq">
        <title>Evolution of multicellular longitudinally dividing oral cavity symbionts (Neisseriaceae).</title>
        <authorList>
            <person name="Nyongesa S."/>
            <person name="Weber P."/>
            <person name="Bernet E."/>
            <person name="Pullido F."/>
            <person name="Nieckarz M."/>
            <person name="Delaby M."/>
            <person name="Nieves C."/>
            <person name="Viehboeck T."/>
            <person name="Krause N."/>
            <person name="Rivera-Millot A."/>
            <person name="Nakamura A."/>
            <person name="Vischer N."/>
            <person name="VanNieuwenhze M."/>
            <person name="Brun Y."/>
            <person name="Cava F."/>
            <person name="Bulgheresi S."/>
            <person name="Veyrier F."/>
        </authorList>
    </citation>
    <scope>NUCLEOTIDE SEQUENCE [LARGE SCALE GENOMIC DNA]</scope>
    <source>
        <strain evidence="1 2">SN4</strain>
    </source>
</reference>
<organism evidence="1 2">
    <name type="scientific">Vitreoscilla massiliensis</name>
    <dbReference type="NCBI Taxonomy" id="1689272"/>
    <lineage>
        <taxon>Bacteria</taxon>
        <taxon>Pseudomonadati</taxon>
        <taxon>Pseudomonadota</taxon>
        <taxon>Betaproteobacteria</taxon>
        <taxon>Neisseriales</taxon>
        <taxon>Neisseriaceae</taxon>
        <taxon>Vitreoscilla</taxon>
    </lineage>
</organism>
<dbReference type="Proteomes" id="UP000832011">
    <property type="component" value="Chromosome"/>
</dbReference>
<accession>A0ABY4E1F2</accession>
<keyword evidence="2" id="KW-1185">Reference proteome</keyword>
<evidence type="ECO:0000313" key="1">
    <source>
        <dbReference type="EMBL" id="UOO89617.1"/>
    </source>
</evidence>
<evidence type="ECO:0000313" key="2">
    <source>
        <dbReference type="Proteomes" id="UP000832011"/>
    </source>
</evidence>
<name>A0ABY4E1F2_9NEIS</name>
<proteinExistence type="predicted"/>